<dbReference type="RefSeq" id="WP_248429101.1">
    <property type="nucleotide sequence ID" value="NZ_JALNUB010000010.1"/>
</dbReference>
<reference evidence="1" key="1">
    <citation type="submission" date="2022-04" db="EMBL/GenBank/DDBJ databases">
        <title>Flavobacterium pygoscelis sp. nov. isolated from Chinstrap chick (Pygoscelis antarcticus).</title>
        <authorList>
            <person name="Irgang R."/>
            <person name="Poblete-Morales M."/>
            <person name="Avendano-Herrera R."/>
        </authorList>
    </citation>
    <scope>NUCLEOTIDE SEQUENCE</scope>
    <source>
        <strain evidence="1">I-SCBP12n</strain>
    </source>
</reference>
<evidence type="ECO:0000313" key="1">
    <source>
        <dbReference type="EMBL" id="MCK8143025.1"/>
    </source>
</evidence>
<dbReference type="InterPro" id="IPR013783">
    <property type="entry name" value="Ig-like_fold"/>
</dbReference>
<organism evidence="1 2">
    <name type="scientific">Flavobacterium pygoscelis</name>
    <dbReference type="NCBI Taxonomy" id="2893176"/>
    <lineage>
        <taxon>Bacteria</taxon>
        <taxon>Pseudomonadati</taxon>
        <taxon>Bacteroidota</taxon>
        <taxon>Flavobacteriia</taxon>
        <taxon>Flavobacteriales</taxon>
        <taxon>Flavobacteriaceae</taxon>
        <taxon>Flavobacterium</taxon>
    </lineage>
</organism>
<sequence length="144" mass="16472">MNFEAALKAGWGFVDKDVKENEVYAYQISVYDTPKVNSSSYMIGLRDYSTLPAPTDFISVPDDKQVMLSWDYETFKHIYTSYIVEKSSDGVNFESISNTPLVNLNDKDDHPSKRMYYVDTLNVNDKMYHYKLYGITSPAGLSVC</sequence>
<evidence type="ECO:0000313" key="2">
    <source>
        <dbReference type="Proteomes" id="UP001139260"/>
    </source>
</evidence>
<protein>
    <submittedName>
        <fullName evidence="1">Uncharacterized protein</fullName>
    </submittedName>
</protein>
<dbReference type="AlphaFoldDB" id="A0A9X1XSK6"/>
<keyword evidence="2" id="KW-1185">Reference proteome</keyword>
<dbReference type="Gene3D" id="2.60.40.10">
    <property type="entry name" value="Immunoglobulins"/>
    <property type="match status" value="1"/>
</dbReference>
<dbReference type="EMBL" id="JALNUB010000010">
    <property type="protein sequence ID" value="MCK8143025.1"/>
    <property type="molecule type" value="Genomic_DNA"/>
</dbReference>
<name>A0A9X1XSK6_9FLAO</name>
<comment type="caution">
    <text evidence="1">The sequence shown here is derived from an EMBL/GenBank/DDBJ whole genome shotgun (WGS) entry which is preliminary data.</text>
</comment>
<gene>
    <name evidence="1" type="ORF">MW871_14095</name>
</gene>
<accession>A0A9X1XSK6</accession>
<dbReference type="Proteomes" id="UP001139260">
    <property type="component" value="Unassembled WGS sequence"/>
</dbReference>
<proteinExistence type="predicted"/>